<name>A0A9N9PNL6_9HELO</name>
<feature type="region of interest" description="Disordered" evidence="1">
    <location>
        <begin position="262"/>
        <end position="285"/>
    </location>
</feature>
<sequence length="1640" mass="185514">MNPINEVSNESQYYGCVFSEIATWIAIGYDGLLFYRRQRAIENDAEHNQVPRRGFHDGRKVLEVVQENHRKLWSKLGSGDFVTHSVIDLMVEEMLEVPAGRPTADQLLVKSERLLSKAQYRYSSLKSLPPENAIVQTRPLLPRSPLSTHETSPPETVQVHPLPISNLLLGSIAGQEVHGSGTESLHANEFVSKAENEQLSSVDQISSYQFRATMNNDPVKIRSTDSPRVPLTPRLLISESDDFSSSAENDLSGMIETNKRLSAEQEHDSIFRRRTDSPRGSRLDGRQVSEAPLSVTNVIEWKGRRKTRNGTNGHLFDSQSLNQLGERDHIFIIDDSNSMSFHWNEVQNTLKALTYILKGVVPDGIDISLATSKQQLKGIRSTTKLLRFLDQQNAKSLLEKRRMDINSSISPFLRKHSNAMREWTKSGPTKRSRCITLYILTDGIWKGDENIDIDLTLLERNLSHLKSENPNSGVQFITFGDDPVGSSHLDRLDNELRGYNIDVTSCRGNIRKMLFGVGGSQGSEQKGRSKNRLPALKNGIRRISTTLSMKSGSGEAKAELNHTTNRAAALQLKPRSRRLVQGLFELTTPPHPTLDVLFVHGLDGDREKDWVVRNRNTSTQINWPKDLMYQRFRDVRILTYGYDSAPWHSSYPIKDVITSQARVLLESVVEVREHTPDRPLIILAQGTGSLLTKSALLQSHLSLDADATKEKAIKLSTTGLILLDPPDLQISGESIVPVILESHVVGESGKEARKLTPKDAVWLKLQMESFQSISESFSIRHFHTCKMPHESYKPFLPTTNSTRLLEEPKIIGDNFEATNTSRFSKSFEVDRVNNFGSEEDQDYQAIIQVFEDLYHKANDESKSHWSTYAMDKASVGSNEVGFNSSDVVKIHPPRNEHFTGRYSTLDALYAALFGAEVSKQPRGTPSIVEIYGSAGMGKTQLALEFIHRYNHKFSSVLWIDSQNRASVERAFCRIERRLSRSPNDNAEATQASRMNISSSSESTNSVESARSSHLTRHPERQALTSCSTDLVKAWLAKESNSLWMIVFDGADDEQKSWIQEFFPNTKNGHILLTTRHRGLLKGSTNIHLDRMSEEDAVKLLLNYCSGTDRLTTLELVRKLDYVPLSIAQAGNYMKSTNLSPTEYLNRFGGAMHRDWDDYATRMKLVFSTSVNEVFETSYQEVKAKDRDALDLLILCAYLAAENIPELLLEAISKRLRLDDMIDTLFNNGFGHREENLQSFRMHTLVQSWLRRRHPPDKQQVLVSRVLTGLATFVESWRMRNENMLQGVETLLVKHIVACLYRVENIKKCDVSWCVLGGVCKQHKRYSEAIKLFEMGLSDPEITKKKGCSDRQRLEFELGSLYQVQGRSNDAEEKYEEILHECDQSPPDESSKHVRGQLLLDIYKSLSSVYTRIGRTQKSITVLNDGVTKFKELFGPNSFQTLQLLDLCAAEYYDQEDYAQAEQLSLWIVAAQTQTLGIDHPATIHAQERLARVYFQRSKFREAEELSRHCLAGFVRSLGPQHSASIHQQTFLGRICSKSHKFPEAEELLNSAVQGACKALGLQHPETLNAREELAICYEAQGKLEQAHAAYLQVMFGREDAKDPGIRRTLERLLPLMERMGMKDEARQLTVQWSNGFDGAA</sequence>
<dbReference type="Proteomes" id="UP000696280">
    <property type="component" value="Unassembled WGS sequence"/>
</dbReference>
<dbReference type="InterPro" id="IPR053137">
    <property type="entry name" value="NLR-like"/>
</dbReference>
<dbReference type="InterPro" id="IPR002182">
    <property type="entry name" value="NB-ARC"/>
</dbReference>
<dbReference type="InterPro" id="IPR011990">
    <property type="entry name" value="TPR-like_helical_dom_sf"/>
</dbReference>
<dbReference type="Pfam" id="PF00931">
    <property type="entry name" value="NB-ARC"/>
    <property type="match status" value="1"/>
</dbReference>
<protein>
    <recommendedName>
        <fullName evidence="2">NB-ARC domain-containing protein</fullName>
    </recommendedName>
</protein>
<dbReference type="InterPro" id="IPR027417">
    <property type="entry name" value="P-loop_NTPase"/>
</dbReference>
<feature type="compositionally biased region" description="Low complexity" evidence="1">
    <location>
        <begin position="991"/>
        <end position="1012"/>
    </location>
</feature>
<accession>A0A9N9PNL6</accession>
<dbReference type="Pfam" id="PF13374">
    <property type="entry name" value="TPR_10"/>
    <property type="match status" value="1"/>
</dbReference>
<feature type="domain" description="NB-ARC" evidence="2">
    <location>
        <begin position="924"/>
        <end position="1103"/>
    </location>
</feature>
<reference evidence="3" key="1">
    <citation type="submission" date="2021-07" db="EMBL/GenBank/DDBJ databases">
        <authorList>
            <person name="Durling M."/>
        </authorList>
    </citation>
    <scope>NUCLEOTIDE SEQUENCE</scope>
</reference>
<dbReference type="InterPro" id="IPR036465">
    <property type="entry name" value="vWFA_dom_sf"/>
</dbReference>
<keyword evidence="4" id="KW-1185">Reference proteome</keyword>
<evidence type="ECO:0000256" key="1">
    <source>
        <dbReference type="SAM" id="MobiDB-lite"/>
    </source>
</evidence>
<dbReference type="OrthoDB" id="3502685at2759"/>
<dbReference type="Pfam" id="PF13424">
    <property type="entry name" value="TPR_12"/>
    <property type="match status" value="1"/>
</dbReference>
<dbReference type="PANTHER" id="PTHR46082">
    <property type="entry name" value="ATP/GTP-BINDING PROTEIN-RELATED"/>
    <property type="match status" value="1"/>
</dbReference>
<organism evidence="3 4">
    <name type="scientific">Hymenoscyphus fraxineus</name>
    <dbReference type="NCBI Taxonomy" id="746836"/>
    <lineage>
        <taxon>Eukaryota</taxon>
        <taxon>Fungi</taxon>
        <taxon>Dikarya</taxon>
        <taxon>Ascomycota</taxon>
        <taxon>Pezizomycotina</taxon>
        <taxon>Leotiomycetes</taxon>
        <taxon>Helotiales</taxon>
        <taxon>Helotiaceae</taxon>
        <taxon>Hymenoscyphus</taxon>
    </lineage>
</organism>
<comment type="caution">
    <text evidence="3">The sequence shown here is derived from an EMBL/GenBank/DDBJ whole genome shotgun (WGS) entry which is preliminary data.</text>
</comment>
<dbReference type="Gene3D" id="1.25.40.10">
    <property type="entry name" value="Tetratricopeptide repeat domain"/>
    <property type="match status" value="2"/>
</dbReference>
<dbReference type="Gene3D" id="3.40.50.300">
    <property type="entry name" value="P-loop containing nucleotide triphosphate hydrolases"/>
    <property type="match status" value="1"/>
</dbReference>
<gene>
    <name evidence="3" type="ORF">HYFRA_00006565</name>
</gene>
<dbReference type="EMBL" id="CAJVRL010000052">
    <property type="protein sequence ID" value="CAG8953676.1"/>
    <property type="molecule type" value="Genomic_DNA"/>
</dbReference>
<feature type="region of interest" description="Disordered" evidence="1">
    <location>
        <begin position="982"/>
        <end position="1020"/>
    </location>
</feature>
<proteinExistence type="predicted"/>
<dbReference type="SUPFAM" id="SSF48452">
    <property type="entry name" value="TPR-like"/>
    <property type="match status" value="2"/>
</dbReference>
<evidence type="ECO:0000313" key="3">
    <source>
        <dbReference type="EMBL" id="CAG8953676.1"/>
    </source>
</evidence>
<dbReference type="GO" id="GO:0043531">
    <property type="term" value="F:ADP binding"/>
    <property type="evidence" value="ECO:0007669"/>
    <property type="project" value="InterPro"/>
</dbReference>
<dbReference type="SUPFAM" id="SSF53300">
    <property type="entry name" value="vWA-like"/>
    <property type="match status" value="1"/>
</dbReference>
<evidence type="ECO:0000259" key="2">
    <source>
        <dbReference type="Pfam" id="PF00931"/>
    </source>
</evidence>
<dbReference type="PANTHER" id="PTHR46082:SF6">
    <property type="entry name" value="AAA+ ATPASE DOMAIN-CONTAINING PROTEIN-RELATED"/>
    <property type="match status" value="1"/>
</dbReference>
<evidence type="ECO:0000313" key="4">
    <source>
        <dbReference type="Proteomes" id="UP000696280"/>
    </source>
</evidence>
<dbReference type="SUPFAM" id="SSF52540">
    <property type="entry name" value="P-loop containing nucleoside triphosphate hydrolases"/>
    <property type="match status" value="1"/>
</dbReference>